<dbReference type="EMBL" id="BMXE01000003">
    <property type="protein sequence ID" value="GHB32107.1"/>
    <property type="molecule type" value="Genomic_DNA"/>
</dbReference>
<evidence type="ECO:0000313" key="4">
    <source>
        <dbReference type="EMBL" id="GHB32107.1"/>
    </source>
</evidence>
<evidence type="ECO:0000256" key="2">
    <source>
        <dbReference type="RuleBase" id="RU003457"/>
    </source>
</evidence>
<reference evidence="5" key="1">
    <citation type="journal article" date="2019" name="Int. J. Syst. Evol. Microbiol.">
        <title>The Global Catalogue of Microorganisms (GCM) 10K type strain sequencing project: providing services to taxonomists for standard genome sequencing and annotation.</title>
        <authorList>
            <consortium name="The Broad Institute Genomics Platform"/>
            <consortium name="The Broad Institute Genome Sequencing Center for Infectious Disease"/>
            <person name="Wu L."/>
            <person name="Ma J."/>
        </authorList>
    </citation>
    <scope>NUCLEOTIDE SEQUENCE [LARGE SCALE GENOMIC DNA]</scope>
    <source>
        <strain evidence="5">KCTC 12861</strain>
    </source>
</reference>
<accession>A0ABQ3ECJ3</accession>
<feature type="domain" description="Pirin N-terminal" evidence="3">
    <location>
        <begin position="62"/>
        <end position="127"/>
    </location>
</feature>
<proteinExistence type="inferred from homology"/>
<dbReference type="Gene3D" id="2.60.120.10">
    <property type="entry name" value="Jelly Rolls"/>
    <property type="match status" value="1"/>
</dbReference>
<dbReference type="InterPro" id="IPR011051">
    <property type="entry name" value="RmlC_Cupin_sf"/>
</dbReference>
<evidence type="ECO:0000313" key="5">
    <source>
        <dbReference type="Proteomes" id="UP000637980"/>
    </source>
</evidence>
<dbReference type="SUPFAM" id="SSF51182">
    <property type="entry name" value="RmlC-like cupins"/>
    <property type="match status" value="1"/>
</dbReference>
<dbReference type="Proteomes" id="UP000637980">
    <property type="component" value="Unassembled WGS sequence"/>
</dbReference>
<comment type="similarity">
    <text evidence="1 2">Belongs to the pirin family.</text>
</comment>
<dbReference type="PANTHER" id="PTHR43212:SF3">
    <property type="entry name" value="QUERCETIN 2,3-DIOXYGENASE"/>
    <property type="match status" value="1"/>
</dbReference>
<dbReference type="InterPro" id="IPR003829">
    <property type="entry name" value="Pirin_N_dom"/>
</dbReference>
<name>A0ABQ3ECJ3_9HYPH</name>
<gene>
    <name evidence="4" type="ORF">GCM10007094_21100</name>
</gene>
<protein>
    <recommendedName>
        <fullName evidence="3">Pirin N-terminal domain-containing protein</fullName>
    </recommendedName>
</protein>
<dbReference type="RefSeq" id="WP_189436724.1">
    <property type="nucleotide sequence ID" value="NZ_BMXE01000003.1"/>
</dbReference>
<comment type="caution">
    <text evidence="4">The sequence shown here is derived from an EMBL/GenBank/DDBJ whole genome shotgun (WGS) entry which is preliminary data.</text>
</comment>
<keyword evidence="5" id="KW-1185">Reference proteome</keyword>
<evidence type="ECO:0000259" key="3">
    <source>
        <dbReference type="Pfam" id="PF02678"/>
    </source>
</evidence>
<organism evidence="4 5">
    <name type="scientific">Pseudovibrio japonicus</name>
    <dbReference type="NCBI Taxonomy" id="366534"/>
    <lineage>
        <taxon>Bacteria</taxon>
        <taxon>Pseudomonadati</taxon>
        <taxon>Pseudomonadota</taxon>
        <taxon>Alphaproteobacteria</taxon>
        <taxon>Hyphomicrobiales</taxon>
        <taxon>Stappiaceae</taxon>
        <taxon>Pseudovibrio</taxon>
    </lineage>
</organism>
<dbReference type="PANTHER" id="PTHR43212">
    <property type="entry name" value="QUERCETIN 2,3-DIOXYGENASE"/>
    <property type="match status" value="1"/>
</dbReference>
<dbReference type="InterPro" id="IPR012093">
    <property type="entry name" value="Pirin"/>
</dbReference>
<evidence type="ECO:0000256" key="1">
    <source>
        <dbReference type="ARBA" id="ARBA00008416"/>
    </source>
</evidence>
<dbReference type="Pfam" id="PF02678">
    <property type="entry name" value="Pirin"/>
    <property type="match status" value="1"/>
</dbReference>
<sequence>MQTNNTRIIHRDDLPLGGFAGIIETRMVQNPKLWKDAANRTDISHGLGDFLYLATGHFKPNDGAPLHPHRDVDIVSFIPNGAVGHEGSMGHGTKIEGPGIQVQRAGTGIEHAEFSLNGEKADLVQLWFAPPQKGLEPGYQDYKLEPGKLTTVLGGNDQHTFHNTMTVQIGLLNEGDKATSDHPFIAFLNEGEATANGIPVKSGDLIEGDTLEFVAHTPSSLVLIQHTETF</sequence>
<dbReference type="InterPro" id="IPR014710">
    <property type="entry name" value="RmlC-like_jellyroll"/>
</dbReference>